<proteinExistence type="predicted"/>
<evidence type="ECO:0000313" key="2">
    <source>
        <dbReference type="Proteomes" id="UP001558652"/>
    </source>
</evidence>
<organism evidence="1 2">
    <name type="scientific">Ranatra chinensis</name>
    <dbReference type="NCBI Taxonomy" id="642074"/>
    <lineage>
        <taxon>Eukaryota</taxon>
        <taxon>Metazoa</taxon>
        <taxon>Ecdysozoa</taxon>
        <taxon>Arthropoda</taxon>
        <taxon>Hexapoda</taxon>
        <taxon>Insecta</taxon>
        <taxon>Pterygota</taxon>
        <taxon>Neoptera</taxon>
        <taxon>Paraneoptera</taxon>
        <taxon>Hemiptera</taxon>
        <taxon>Heteroptera</taxon>
        <taxon>Panheteroptera</taxon>
        <taxon>Nepomorpha</taxon>
        <taxon>Nepidae</taxon>
        <taxon>Ranatrinae</taxon>
        <taxon>Ranatra</taxon>
    </lineage>
</organism>
<dbReference type="AlphaFoldDB" id="A0ABD0XVJ9"/>
<sequence>MASKHRNKMQETTEIGERLTPKEVVEDKRSFEDLLFAEDMEFVDTFRLTRKTVRILVTDLKASGYRPSGRGGVEKWLLLVLWYLGKVDWSLEKAAIAFALEGGAAGAAEVVRDVCVALATLLPELAGLAWATEEEMSDTEMNLVRSDLMGALLTGHVSPAERGGFKGCVWDIREGSKSGLGDFVNYRDIEIVGRIVRLETYQYLTFWLNPTVQFQHVSVLGRHLQLELREVLWEEEAGDDRNRYKFPRLFGLLGFFLFIPELPPSPSPSSGDQSAVALQAVVDDRYRFRDVYATVVESKEKASARQVLLNSPLCSKVIEPRKDKRNILAGSIYPQWGCLLTPYIDDGNLMEDELWFNCLHGRVMEGVLQETFTMLVTRFPRLGNIALPPEDCVMVIRAAAVLHNYSQMYHDMLPAPSE</sequence>
<accession>A0ABD0XVJ9</accession>
<dbReference type="Proteomes" id="UP001558652">
    <property type="component" value="Unassembled WGS sequence"/>
</dbReference>
<gene>
    <name evidence="1" type="ORF">AAG570_007330</name>
</gene>
<keyword evidence="2" id="KW-1185">Reference proteome</keyword>
<evidence type="ECO:0008006" key="3">
    <source>
        <dbReference type="Google" id="ProtNLM"/>
    </source>
</evidence>
<name>A0ABD0XVJ9_9HEMI</name>
<comment type="caution">
    <text evidence="1">The sequence shown here is derived from an EMBL/GenBank/DDBJ whole genome shotgun (WGS) entry which is preliminary data.</text>
</comment>
<reference evidence="1 2" key="1">
    <citation type="submission" date="2024-07" db="EMBL/GenBank/DDBJ databases">
        <title>Chromosome-level genome assembly of the water stick insect Ranatra chinensis (Heteroptera: Nepidae).</title>
        <authorList>
            <person name="Liu X."/>
        </authorList>
    </citation>
    <scope>NUCLEOTIDE SEQUENCE [LARGE SCALE GENOMIC DNA]</scope>
    <source>
        <strain evidence="1">Cailab_2021Rc</strain>
        <tissue evidence="1">Muscle</tissue>
    </source>
</reference>
<dbReference type="EMBL" id="JBFDAA010000020">
    <property type="protein sequence ID" value="KAL1115299.1"/>
    <property type="molecule type" value="Genomic_DNA"/>
</dbReference>
<evidence type="ECO:0000313" key="1">
    <source>
        <dbReference type="EMBL" id="KAL1115299.1"/>
    </source>
</evidence>
<protein>
    <recommendedName>
        <fullName evidence="3">DDE Tnp4 domain-containing protein</fullName>
    </recommendedName>
</protein>